<dbReference type="InterPro" id="IPR036740">
    <property type="entry name" value="tRNA_intron_Endonuc_N_sf"/>
</dbReference>
<dbReference type="PANTHER" id="PTHR21227">
    <property type="entry name" value="TRNA-SPLICING ENDONUCLEASE SUBUNIT SEN2"/>
    <property type="match status" value="1"/>
</dbReference>
<dbReference type="GO" id="GO:0005737">
    <property type="term" value="C:cytoplasm"/>
    <property type="evidence" value="ECO:0007669"/>
    <property type="project" value="TreeGrafter"/>
</dbReference>
<name>A0A0M0BSS4_9ARCH</name>
<dbReference type="Proteomes" id="UP000037237">
    <property type="component" value="Unassembled WGS sequence"/>
</dbReference>
<evidence type="ECO:0008006" key="5">
    <source>
        <dbReference type="Google" id="ProtNLM"/>
    </source>
</evidence>
<dbReference type="PIRSF" id="PIRSF005285">
    <property type="entry name" value="tRNA_splic_archaea"/>
    <property type="match status" value="1"/>
</dbReference>
<dbReference type="NCBIfam" id="TIGR00324">
    <property type="entry name" value="endA"/>
    <property type="match status" value="1"/>
</dbReference>
<feature type="domain" description="tRNA intron endonuclease catalytic" evidence="1">
    <location>
        <begin position="80"/>
        <end position="164"/>
    </location>
</feature>
<evidence type="ECO:0000313" key="3">
    <source>
        <dbReference type="EMBL" id="KON31642.1"/>
    </source>
</evidence>
<dbReference type="PANTHER" id="PTHR21227:SF0">
    <property type="entry name" value="TRNA-SPLICING ENDONUCLEASE SUBUNIT SEN2"/>
    <property type="match status" value="1"/>
</dbReference>
<dbReference type="GO" id="GO:0000213">
    <property type="term" value="F:tRNA-intron lyase activity"/>
    <property type="evidence" value="ECO:0007669"/>
    <property type="project" value="InterPro"/>
</dbReference>
<dbReference type="InterPro" id="IPR006678">
    <property type="entry name" value="tRNA_intron_Endonuc_N"/>
</dbReference>
<dbReference type="EMBL" id="LFWU01000095">
    <property type="protein sequence ID" value="KON31642.1"/>
    <property type="molecule type" value="Genomic_DNA"/>
</dbReference>
<dbReference type="AlphaFoldDB" id="A0A0M0BSS4"/>
<dbReference type="InterPro" id="IPR006676">
    <property type="entry name" value="tRNA_splic"/>
</dbReference>
<dbReference type="Gene3D" id="3.40.1350.10">
    <property type="match status" value="1"/>
</dbReference>
<dbReference type="InterPro" id="IPR011856">
    <property type="entry name" value="tRNA_endonuc-like_dom_sf"/>
</dbReference>
<dbReference type="InterPro" id="IPR036167">
    <property type="entry name" value="tRNA_intron_Endo_cat-like_sf"/>
</dbReference>
<feature type="domain" description="tRNA intron endonuclease N-terminal" evidence="2">
    <location>
        <begin position="5"/>
        <end position="69"/>
    </location>
</feature>
<evidence type="ECO:0000259" key="1">
    <source>
        <dbReference type="Pfam" id="PF01974"/>
    </source>
</evidence>
<dbReference type="CDD" id="cd22363">
    <property type="entry name" value="tRNA-intron_lyase_C"/>
    <property type="match status" value="1"/>
</dbReference>
<dbReference type="InterPro" id="IPR016442">
    <property type="entry name" value="tRNA_splic_arch_short"/>
</dbReference>
<reference evidence="3 4" key="1">
    <citation type="submission" date="2015-06" db="EMBL/GenBank/DDBJ databases">
        <title>New insights into the roles of widespread benthic archaea in carbon and nitrogen cycling.</title>
        <authorList>
            <person name="Lazar C.S."/>
            <person name="Baker B.J."/>
            <person name="Seitz K.W."/>
            <person name="Hyde A.S."/>
            <person name="Dick G.J."/>
            <person name="Hinrichs K.-U."/>
            <person name="Teske A.P."/>
        </authorList>
    </citation>
    <scope>NUCLEOTIDE SEQUENCE [LARGE SCALE GENOMIC DNA]</scope>
    <source>
        <strain evidence="3">SG8-32-1</strain>
    </source>
</reference>
<dbReference type="SUPFAM" id="SSF53032">
    <property type="entry name" value="tRNA-intron endonuclease catalytic domain-like"/>
    <property type="match status" value="1"/>
</dbReference>
<organism evidence="3 4">
    <name type="scientific">miscellaneous Crenarchaeota group-1 archaeon SG8-32-1</name>
    <dbReference type="NCBI Taxonomy" id="1685124"/>
    <lineage>
        <taxon>Archaea</taxon>
        <taxon>Candidatus Bathyarchaeota</taxon>
        <taxon>MCG-1</taxon>
    </lineage>
</organism>
<protein>
    <recommendedName>
        <fullName evidence="5">tRNA intron endonuclease catalytic domain-containing protein</fullName>
    </recommendedName>
</protein>
<comment type="caution">
    <text evidence="3">The sequence shown here is derived from an EMBL/GenBank/DDBJ whole genome shotgun (WGS) entry which is preliminary data.</text>
</comment>
<dbReference type="GO" id="GO:0006388">
    <property type="term" value="P:tRNA splicing, via endonucleolytic cleavage and ligation"/>
    <property type="evidence" value="ECO:0007669"/>
    <property type="project" value="InterPro"/>
</dbReference>
<dbReference type="SUPFAM" id="SSF55267">
    <property type="entry name" value="tRNA-intron endonuclease N-terminal domain-like"/>
    <property type="match status" value="1"/>
</dbReference>
<dbReference type="GO" id="GO:0003676">
    <property type="term" value="F:nucleic acid binding"/>
    <property type="evidence" value="ECO:0007669"/>
    <property type="project" value="InterPro"/>
</dbReference>
<dbReference type="Gene3D" id="3.40.1170.20">
    <property type="entry name" value="tRNA intron endonuclease, N-terminal domain"/>
    <property type="match status" value="1"/>
</dbReference>
<accession>A0A0M0BSS4</accession>
<evidence type="ECO:0000259" key="2">
    <source>
        <dbReference type="Pfam" id="PF02778"/>
    </source>
</evidence>
<evidence type="ECO:0000313" key="4">
    <source>
        <dbReference type="Proteomes" id="UP000037237"/>
    </source>
</evidence>
<sequence length="173" mass="19957">MLPVSAPLKNDVVTITSAEGIEDLSSKGFGIIEDDNLHLTFYEALFLVGKKAIEVTNDKGKKMEFEELLKWFQLKDKDAWVRYLIYRDLRSRGYVAREGFGLGIDFRVYERGDYGKETAKHLIFGIQEGQPVSMEKLARTQRYVQNLKKNLILAVINRRGEIVYYSLSELNLK</sequence>
<dbReference type="Pfam" id="PF02778">
    <property type="entry name" value="tRNA_int_endo_N"/>
    <property type="match status" value="1"/>
</dbReference>
<dbReference type="Pfam" id="PF01974">
    <property type="entry name" value="tRNA_int_endo"/>
    <property type="match status" value="1"/>
</dbReference>
<dbReference type="InterPro" id="IPR006677">
    <property type="entry name" value="tRNA_intron_Endonuc_cat-like"/>
</dbReference>
<gene>
    <name evidence="3" type="ORF">AC477_04030</name>
</gene>
<proteinExistence type="predicted"/>